<evidence type="ECO:0000313" key="2">
    <source>
        <dbReference type="EMBL" id="AEA25798.1"/>
    </source>
</evidence>
<sequence length="234" mass="24024">MAHPLAVPLADGAWRLHTVRGPWLNTFVFAQGPGREVTLVDTGLPGAPKRVLAGLAAIGRRPSDVRRIVVTHAHPDHAGGAAALAAATGAPVALHGDDVSFALAGAGPRFDPSTRGGRIMARLGKGTFPPVPVAEELTDGQALDGGLHVLATAGHTPGHVALLHEPSGVLVVGDALMNVGRMRVSPRALCNDARLCRQTVRRLAEVDHSVLAFSHGPSVADGAALGAHLRTALV</sequence>
<dbReference type="SUPFAM" id="SSF56281">
    <property type="entry name" value="Metallo-hydrolase/oxidoreductase"/>
    <property type="match status" value="1"/>
</dbReference>
<dbReference type="eggNOG" id="COG0491">
    <property type="taxonomic scope" value="Bacteria"/>
</dbReference>
<dbReference type="CDD" id="cd07721">
    <property type="entry name" value="yflN-like_MBL-fold"/>
    <property type="match status" value="1"/>
</dbReference>
<dbReference type="Gene3D" id="3.60.15.10">
    <property type="entry name" value="Ribonuclease Z/Hydroxyacylglutathione hydrolase-like"/>
    <property type="match status" value="1"/>
</dbReference>
<dbReference type="SMART" id="SM00849">
    <property type="entry name" value="Lactamase_B"/>
    <property type="match status" value="1"/>
</dbReference>
<dbReference type="OrthoDB" id="2971563at2"/>
<organism evidence="2 3">
    <name type="scientific">Pseudonocardia dioxanivorans (strain ATCC 55486 / DSM 44775 / JCM 13855 / CB1190)</name>
    <dbReference type="NCBI Taxonomy" id="675635"/>
    <lineage>
        <taxon>Bacteria</taxon>
        <taxon>Bacillati</taxon>
        <taxon>Actinomycetota</taxon>
        <taxon>Actinomycetes</taxon>
        <taxon>Pseudonocardiales</taxon>
        <taxon>Pseudonocardiaceae</taxon>
        <taxon>Pseudonocardia</taxon>
    </lineage>
</organism>
<dbReference type="InterPro" id="IPR050855">
    <property type="entry name" value="NDM-1-like"/>
</dbReference>
<name>F4D0U6_PSEUX</name>
<dbReference type="PANTHER" id="PTHR42951:SF17">
    <property type="entry name" value="METALLO-BETA-LACTAMASE DOMAIN-CONTAINING PROTEIN"/>
    <property type="match status" value="1"/>
</dbReference>
<dbReference type="AlphaFoldDB" id="F4D0U6"/>
<dbReference type="EMBL" id="CP002593">
    <property type="protein sequence ID" value="AEA25798.1"/>
    <property type="molecule type" value="Genomic_DNA"/>
</dbReference>
<gene>
    <name evidence="2" type="ordered locus">Psed_3627</name>
</gene>
<dbReference type="KEGG" id="pdx:Psed_3627"/>
<keyword evidence="3" id="KW-1185">Reference proteome</keyword>
<accession>F4D0U6</accession>
<protein>
    <submittedName>
        <fullName evidence="2">Beta-lactamase domain protein</fullName>
    </submittedName>
</protein>
<dbReference type="RefSeq" id="WP_013675717.1">
    <property type="nucleotide sequence ID" value="NC_015312.1"/>
</dbReference>
<dbReference type="HOGENOM" id="CLU_030571_2_1_11"/>
<feature type="domain" description="Metallo-beta-lactamase" evidence="1">
    <location>
        <begin position="24"/>
        <end position="215"/>
    </location>
</feature>
<dbReference type="STRING" id="675635.Psed_3627"/>
<proteinExistence type="predicted"/>
<dbReference type="InterPro" id="IPR036866">
    <property type="entry name" value="RibonucZ/Hydroxyglut_hydro"/>
</dbReference>
<evidence type="ECO:0000259" key="1">
    <source>
        <dbReference type="SMART" id="SM00849"/>
    </source>
</evidence>
<dbReference type="InterPro" id="IPR001279">
    <property type="entry name" value="Metallo-B-lactamas"/>
</dbReference>
<reference evidence="2 3" key="1">
    <citation type="journal article" date="2011" name="J. Bacteriol.">
        <title>Genome sequence of the 1,4-dioxane-degrading Pseudonocardia dioxanivorans strain CB1190.</title>
        <authorList>
            <person name="Sales C.M."/>
            <person name="Mahendra S."/>
            <person name="Grostern A."/>
            <person name="Parales R.E."/>
            <person name="Goodwin L.A."/>
            <person name="Woyke T."/>
            <person name="Nolan M."/>
            <person name="Lapidus A."/>
            <person name="Chertkov O."/>
            <person name="Ovchinnikova G."/>
            <person name="Sczyrba A."/>
            <person name="Alvarez-Cohen L."/>
        </authorList>
    </citation>
    <scope>NUCLEOTIDE SEQUENCE [LARGE SCALE GENOMIC DNA]</scope>
    <source>
        <strain evidence="3">ATCC 55486 / DSM 44775 / JCM 13855 / CB1190</strain>
    </source>
</reference>
<evidence type="ECO:0000313" key="3">
    <source>
        <dbReference type="Proteomes" id="UP000007809"/>
    </source>
</evidence>
<dbReference type="Proteomes" id="UP000007809">
    <property type="component" value="Chromosome"/>
</dbReference>
<dbReference type="Pfam" id="PF00753">
    <property type="entry name" value="Lactamase_B"/>
    <property type="match status" value="1"/>
</dbReference>
<dbReference type="PANTHER" id="PTHR42951">
    <property type="entry name" value="METALLO-BETA-LACTAMASE DOMAIN-CONTAINING"/>
    <property type="match status" value="1"/>
</dbReference>